<keyword evidence="4" id="KW-1185">Reference proteome</keyword>
<protein>
    <submittedName>
        <fullName evidence="3">Alpha/beta hydrolase</fullName>
    </submittedName>
</protein>
<reference evidence="4" key="1">
    <citation type="journal article" date="2019" name="Int. J. Syst. Evol. Microbiol.">
        <title>The Global Catalogue of Microorganisms (GCM) 10K type strain sequencing project: providing services to taxonomists for standard genome sequencing and annotation.</title>
        <authorList>
            <consortium name="The Broad Institute Genomics Platform"/>
            <consortium name="The Broad Institute Genome Sequencing Center for Infectious Disease"/>
            <person name="Wu L."/>
            <person name="Ma J."/>
        </authorList>
    </citation>
    <scope>NUCLEOTIDE SEQUENCE [LARGE SCALE GENOMIC DNA]</scope>
    <source>
        <strain evidence="4">CGMCC 1.15043</strain>
    </source>
</reference>
<accession>A0ABQ1FJ02</accession>
<keyword evidence="1" id="KW-1133">Transmembrane helix</keyword>
<dbReference type="Gene3D" id="3.40.50.1820">
    <property type="entry name" value="alpha/beta hydrolase"/>
    <property type="match status" value="1"/>
</dbReference>
<feature type="transmembrane region" description="Helical" evidence="1">
    <location>
        <begin position="12"/>
        <end position="28"/>
    </location>
</feature>
<dbReference type="GO" id="GO:0016787">
    <property type="term" value="F:hydrolase activity"/>
    <property type="evidence" value="ECO:0007669"/>
    <property type="project" value="UniProtKB-KW"/>
</dbReference>
<dbReference type="SUPFAM" id="SSF53474">
    <property type="entry name" value="alpha/beta-Hydrolases"/>
    <property type="match status" value="1"/>
</dbReference>
<proteinExistence type="predicted"/>
<dbReference type="InterPro" id="IPR029058">
    <property type="entry name" value="AB_hydrolase_fold"/>
</dbReference>
<dbReference type="EMBL" id="BMHE01000070">
    <property type="protein sequence ID" value="GGA13410.1"/>
    <property type="molecule type" value="Genomic_DNA"/>
</dbReference>
<comment type="caution">
    <text evidence="3">The sequence shown here is derived from an EMBL/GenBank/DDBJ whole genome shotgun (WGS) entry which is preliminary data.</text>
</comment>
<dbReference type="RefSeq" id="WP_189020234.1">
    <property type="nucleotide sequence ID" value="NZ_BMHE01000070.1"/>
</dbReference>
<dbReference type="InterPro" id="IPR029059">
    <property type="entry name" value="AB_hydrolase_5"/>
</dbReference>
<organism evidence="3 4">
    <name type="scientific">Paenibacillus marchantiophytorum</name>
    <dbReference type="NCBI Taxonomy" id="1619310"/>
    <lineage>
        <taxon>Bacteria</taxon>
        <taxon>Bacillati</taxon>
        <taxon>Bacillota</taxon>
        <taxon>Bacilli</taxon>
        <taxon>Bacillales</taxon>
        <taxon>Paenibacillaceae</taxon>
        <taxon>Paenibacillus</taxon>
    </lineage>
</organism>
<name>A0ABQ1FJ02_9BACL</name>
<dbReference type="Pfam" id="PF12695">
    <property type="entry name" value="Abhydrolase_5"/>
    <property type="match status" value="1"/>
</dbReference>
<sequence length="253" mass="27794">MMRTFKRHWWKWALALLIMLVAIIYWYLRPYQPDADALEAMKSNETVTVSEQGQVILFEPKNPVQPSMIYYPGGLVKPESYATYAQALAQAGHRTYIVKMPMNLAVFGGDRAASILAARHPDESFVIGGHSLGGVMASRFAAKHADAFAGVFFLASYPDPKGSLLTANLPVISLIGSKDGAVKQDAFTAARSDLPTTTEYHTIQGGNHSQFGSYGFQKGDHSADISAKQQLDETIKLLLNWEKIALKSIKTTP</sequence>
<dbReference type="Proteomes" id="UP000615455">
    <property type="component" value="Unassembled WGS sequence"/>
</dbReference>
<feature type="domain" description="Alpha/beta hydrolase fold-5" evidence="2">
    <location>
        <begin position="67"/>
        <end position="231"/>
    </location>
</feature>
<evidence type="ECO:0000256" key="1">
    <source>
        <dbReference type="SAM" id="Phobius"/>
    </source>
</evidence>
<keyword evidence="1" id="KW-0472">Membrane</keyword>
<keyword evidence="3" id="KW-0378">Hydrolase</keyword>
<evidence type="ECO:0000313" key="4">
    <source>
        <dbReference type="Proteomes" id="UP000615455"/>
    </source>
</evidence>
<evidence type="ECO:0000259" key="2">
    <source>
        <dbReference type="Pfam" id="PF12695"/>
    </source>
</evidence>
<keyword evidence="1" id="KW-0812">Transmembrane</keyword>
<evidence type="ECO:0000313" key="3">
    <source>
        <dbReference type="EMBL" id="GGA13410.1"/>
    </source>
</evidence>
<gene>
    <name evidence="3" type="ORF">GCM10008018_67890</name>
</gene>